<dbReference type="PROSITE" id="PS51257">
    <property type="entry name" value="PROKAR_LIPOPROTEIN"/>
    <property type="match status" value="1"/>
</dbReference>
<evidence type="ECO:0000313" key="4">
    <source>
        <dbReference type="EMBL" id="MFC4719906.1"/>
    </source>
</evidence>
<dbReference type="InterPro" id="IPR001638">
    <property type="entry name" value="Solute-binding_3/MltF_N"/>
</dbReference>
<sequence length="296" mass="31648">MKLSKKIKLTMASLFAFTLLAACGSNGQTEDSNTGTTKKNGADQLTQIKEAGKLVIATSPDFPPAEFYILKDGKKEIVGSDIALAQAIADEIGVKLEIKATAFDGVLANVQTGSVDFGIAAFVGTDERGAVMEFSDGYQQEAADGFQGVLLSKTNAEKYQTLDELKAAKLTVGAQSASIQYELATTITDAKKIKQFATMDAALLALNSGDVDALTVSTSNVTPMLATFPDLVILPQETFDLDPTQRYATNVIGFPKQNDNAALIELANQVIQENLENGNLEKWRAEYTEMAVNAVE</sequence>
<reference evidence="5" key="1">
    <citation type="journal article" date="2019" name="Int. J. Syst. Evol. Microbiol.">
        <title>The Global Catalogue of Microorganisms (GCM) 10K type strain sequencing project: providing services to taxonomists for standard genome sequencing and annotation.</title>
        <authorList>
            <consortium name="The Broad Institute Genomics Platform"/>
            <consortium name="The Broad Institute Genome Sequencing Center for Infectious Disease"/>
            <person name="Wu L."/>
            <person name="Ma J."/>
        </authorList>
    </citation>
    <scope>NUCLEOTIDE SEQUENCE [LARGE SCALE GENOMIC DNA]</scope>
    <source>
        <strain evidence="5">CGMCC 1.19032</strain>
    </source>
</reference>
<dbReference type="PANTHER" id="PTHR35936">
    <property type="entry name" value="MEMBRANE-BOUND LYTIC MUREIN TRANSGLYCOSYLASE F"/>
    <property type="match status" value="1"/>
</dbReference>
<evidence type="ECO:0000259" key="3">
    <source>
        <dbReference type="SMART" id="SM00062"/>
    </source>
</evidence>
<dbReference type="SMART" id="SM00062">
    <property type="entry name" value="PBPb"/>
    <property type="match status" value="1"/>
</dbReference>
<evidence type="ECO:0000313" key="5">
    <source>
        <dbReference type="Proteomes" id="UP001595969"/>
    </source>
</evidence>
<feature type="chain" id="PRO_5046752827" evidence="2">
    <location>
        <begin position="22"/>
        <end position="296"/>
    </location>
</feature>
<dbReference type="SUPFAM" id="SSF53850">
    <property type="entry name" value="Periplasmic binding protein-like II"/>
    <property type="match status" value="1"/>
</dbReference>
<evidence type="ECO:0000256" key="1">
    <source>
        <dbReference type="ARBA" id="ARBA00022729"/>
    </source>
</evidence>
<proteinExistence type="predicted"/>
<organism evidence="4 5">
    <name type="scientific">Enterococcus lemanii</name>
    <dbReference type="NCBI Taxonomy" id="1159752"/>
    <lineage>
        <taxon>Bacteria</taxon>
        <taxon>Bacillati</taxon>
        <taxon>Bacillota</taxon>
        <taxon>Bacilli</taxon>
        <taxon>Lactobacillales</taxon>
        <taxon>Enterococcaceae</taxon>
        <taxon>Enterococcus</taxon>
    </lineage>
</organism>
<feature type="domain" description="Solute-binding protein family 3/N-terminal" evidence="3">
    <location>
        <begin position="53"/>
        <end position="291"/>
    </location>
</feature>
<name>A0ABV9MXM1_9ENTE</name>
<dbReference type="Pfam" id="PF00497">
    <property type="entry name" value="SBP_bac_3"/>
    <property type="match status" value="1"/>
</dbReference>
<keyword evidence="1 2" id="KW-0732">Signal</keyword>
<protein>
    <submittedName>
        <fullName evidence="4">Transporter substrate-binding domain-containing protein</fullName>
    </submittedName>
</protein>
<keyword evidence="5" id="KW-1185">Reference proteome</keyword>
<dbReference type="EMBL" id="JBHSGS010000049">
    <property type="protein sequence ID" value="MFC4719906.1"/>
    <property type="molecule type" value="Genomic_DNA"/>
</dbReference>
<evidence type="ECO:0000256" key="2">
    <source>
        <dbReference type="SAM" id="SignalP"/>
    </source>
</evidence>
<dbReference type="Proteomes" id="UP001595969">
    <property type="component" value="Unassembled WGS sequence"/>
</dbReference>
<gene>
    <name evidence="4" type="ORF">ACFO5I_09220</name>
</gene>
<accession>A0ABV9MXM1</accession>
<feature type="signal peptide" evidence="2">
    <location>
        <begin position="1"/>
        <end position="21"/>
    </location>
</feature>
<dbReference type="PANTHER" id="PTHR35936:SF17">
    <property type="entry name" value="ARGININE-BINDING EXTRACELLULAR PROTEIN ARTP"/>
    <property type="match status" value="1"/>
</dbReference>
<dbReference type="Gene3D" id="3.40.190.10">
    <property type="entry name" value="Periplasmic binding protein-like II"/>
    <property type="match status" value="2"/>
</dbReference>
<dbReference type="RefSeq" id="WP_204652815.1">
    <property type="nucleotide sequence ID" value="NZ_JAFBFD010000002.1"/>
</dbReference>
<comment type="caution">
    <text evidence="4">The sequence shown here is derived from an EMBL/GenBank/DDBJ whole genome shotgun (WGS) entry which is preliminary data.</text>
</comment>